<dbReference type="AlphaFoldDB" id="A0A9P6E9E0"/>
<reference evidence="2" key="1">
    <citation type="submission" date="2020-11" db="EMBL/GenBank/DDBJ databases">
        <authorList>
            <consortium name="DOE Joint Genome Institute"/>
            <person name="Ahrendt S."/>
            <person name="Riley R."/>
            <person name="Andreopoulos W."/>
            <person name="Labutti K."/>
            <person name="Pangilinan J."/>
            <person name="Ruiz-Duenas F.J."/>
            <person name="Barrasa J.M."/>
            <person name="Sanchez-Garcia M."/>
            <person name="Camarero S."/>
            <person name="Miyauchi S."/>
            <person name="Serrano A."/>
            <person name="Linde D."/>
            <person name="Babiker R."/>
            <person name="Drula E."/>
            <person name="Ayuso-Fernandez I."/>
            <person name="Pacheco R."/>
            <person name="Padilla G."/>
            <person name="Ferreira P."/>
            <person name="Barriuso J."/>
            <person name="Kellner H."/>
            <person name="Castanera R."/>
            <person name="Alfaro M."/>
            <person name="Ramirez L."/>
            <person name="Pisabarro A.G."/>
            <person name="Kuo A."/>
            <person name="Tritt A."/>
            <person name="Lipzen A."/>
            <person name="He G."/>
            <person name="Yan M."/>
            <person name="Ng V."/>
            <person name="Cullen D."/>
            <person name="Martin F."/>
            <person name="Rosso M.-N."/>
            <person name="Henrissat B."/>
            <person name="Hibbett D."/>
            <person name="Martinez A.T."/>
            <person name="Grigoriev I.V."/>
        </authorList>
    </citation>
    <scope>NUCLEOTIDE SEQUENCE</scope>
    <source>
        <strain evidence="2">CBS 506.95</strain>
    </source>
</reference>
<protein>
    <submittedName>
        <fullName evidence="2">Arylamine N-acetyltransferase 1</fullName>
    </submittedName>
</protein>
<organism evidence="2 3">
    <name type="scientific">Crepidotus variabilis</name>
    <dbReference type="NCBI Taxonomy" id="179855"/>
    <lineage>
        <taxon>Eukaryota</taxon>
        <taxon>Fungi</taxon>
        <taxon>Dikarya</taxon>
        <taxon>Basidiomycota</taxon>
        <taxon>Agaricomycotina</taxon>
        <taxon>Agaricomycetes</taxon>
        <taxon>Agaricomycetidae</taxon>
        <taxon>Agaricales</taxon>
        <taxon>Agaricineae</taxon>
        <taxon>Crepidotaceae</taxon>
        <taxon>Crepidotus</taxon>
    </lineage>
</organism>
<comment type="similarity">
    <text evidence="1">Belongs to the arylamine N-acetyltransferase family.</text>
</comment>
<dbReference type="InterPro" id="IPR038765">
    <property type="entry name" value="Papain-like_cys_pep_sf"/>
</dbReference>
<dbReference type="InterPro" id="IPR053710">
    <property type="entry name" value="Arylamine_NAT_domain_sf"/>
</dbReference>
<accession>A0A9P6E9E0</accession>
<dbReference type="OrthoDB" id="10260017at2759"/>
<comment type="caution">
    <text evidence="2">The sequence shown here is derived from an EMBL/GenBank/DDBJ whole genome shotgun (WGS) entry which is preliminary data.</text>
</comment>
<dbReference type="GO" id="GO:0016407">
    <property type="term" value="F:acetyltransferase activity"/>
    <property type="evidence" value="ECO:0007669"/>
    <property type="project" value="InterPro"/>
</dbReference>
<keyword evidence="3" id="KW-1185">Reference proteome</keyword>
<dbReference type="Proteomes" id="UP000807306">
    <property type="component" value="Unassembled WGS sequence"/>
</dbReference>
<name>A0A9P6E9E0_9AGAR</name>
<evidence type="ECO:0000313" key="3">
    <source>
        <dbReference type="Proteomes" id="UP000807306"/>
    </source>
</evidence>
<dbReference type="EMBL" id="MU157891">
    <property type="protein sequence ID" value="KAF9524917.1"/>
    <property type="molecule type" value="Genomic_DNA"/>
</dbReference>
<dbReference type="SUPFAM" id="SSF54001">
    <property type="entry name" value="Cysteine proteinases"/>
    <property type="match status" value="1"/>
</dbReference>
<dbReference type="PANTHER" id="PTHR11786:SF0">
    <property type="entry name" value="ARYLAMINE N-ACETYLTRANSFERASE 4-RELATED"/>
    <property type="match status" value="1"/>
</dbReference>
<dbReference type="InterPro" id="IPR001447">
    <property type="entry name" value="Arylamine_N-AcTrfase"/>
</dbReference>
<gene>
    <name evidence="2" type="ORF">CPB83DRAFT_772986</name>
</gene>
<sequence length="369" mass="40827">MSEKIRHGTLGGGAWIGNRPSCYTPAQTLRYLNFIKLDLGISEDDISKGSVPTSLEHLTLLVQRSLLAISWENTSMHYSEKHSMDVSPLGMYEHAVVRRKGGSYCFGLNSMLVNVLLALGYRAYSGAARVRESIIPTETETYTTLSHEVIFVQPVPQSNTTYLVDIGFGSAGLVRPILLSNQESNEVHGVCSSELHRLTRAPFELSSIDTNKGASHEIKWHLEVLRQHSGKDDPSEPRWRTLYAFSEEEFYPKDFEAASFVASQMPSPKGLFWSNLVAVRLFVLKDLGLLGLGQIGHGRIEETGSGFDMARMILIGRELKCNIGDGTILIKTFSNEAERINTLRDVFGVALDDNDSEYIVGRAAAIVAT</sequence>
<evidence type="ECO:0000256" key="1">
    <source>
        <dbReference type="ARBA" id="ARBA00006547"/>
    </source>
</evidence>
<evidence type="ECO:0000313" key="2">
    <source>
        <dbReference type="EMBL" id="KAF9524917.1"/>
    </source>
</evidence>
<proteinExistence type="inferred from homology"/>
<dbReference type="PANTHER" id="PTHR11786">
    <property type="entry name" value="N-HYDROXYARYLAMINE O-ACETYLTRANSFERASE"/>
    <property type="match status" value="1"/>
</dbReference>
<dbReference type="Gene3D" id="3.30.2140.20">
    <property type="match status" value="1"/>
</dbReference>
<dbReference type="Pfam" id="PF00797">
    <property type="entry name" value="Acetyltransf_2"/>
    <property type="match status" value="1"/>
</dbReference>